<name>A0A5M3W699_9ACTN</name>
<feature type="compositionally biased region" description="Pro residues" evidence="1">
    <location>
        <begin position="68"/>
        <end position="77"/>
    </location>
</feature>
<dbReference type="AlphaFoldDB" id="A0A5M3W699"/>
<dbReference type="EMBL" id="BLAD01000061">
    <property type="protein sequence ID" value="GES02701.1"/>
    <property type="molecule type" value="Genomic_DNA"/>
</dbReference>
<feature type="region of interest" description="Disordered" evidence="1">
    <location>
        <begin position="63"/>
        <end position="95"/>
    </location>
</feature>
<protein>
    <recommendedName>
        <fullName evidence="2">DUF1707 domain-containing protein</fullName>
    </recommendedName>
</protein>
<sequence length="95" mass="10432">MHSHMRISDTDRDRACAILREHYAIGRLGDRELSTRLGAAQTAVTWGDLQALLHDMPPIPGMTLAPTMAPPPVPPPVVTHSHRPPTGYFPGAYNR</sequence>
<proteinExistence type="predicted"/>
<dbReference type="Proteomes" id="UP000334990">
    <property type="component" value="Unassembled WGS sequence"/>
</dbReference>
<dbReference type="Pfam" id="PF08044">
    <property type="entry name" value="DUF1707"/>
    <property type="match status" value="1"/>
</dbReference>
<reference evidence="3 4" key="1">
    <citation type="submission" date="2019-10" db="EMBL/GenBank/DDBJ databases">
        <title>Whole genome shotgun sequence of Acrocarpospora corrugata NBRC 13972.</title>
        <authorList>
            <person name="Ichikawa N."/>
            <person name="Kimura A."/>
            <person name="Kitahashi Y."/>
            <person name="Komaki H."/>
            <person name="Oguchi A."/>
        </authorList>
    </citation>
    <scope>NUCLEOTIDE SEQUENCE [LARGE SCALE GENOMIC DNA]</scope>
    <source>
        <strain evidence="3 4">NBRC 13972</strain>
    </source>
</reference>
<evidence type="ECO:0000259" key="2">
    <source>
        <dbReference type="Pfam" id="PF08044"/>
    </source>
</evidence>
<gene>
    <name evidence="3" type="ORF">Acor_47670</name>
</gene>
<organism evidence="3 4">
    <name type="scientific">Acrocarpospora corrugata</name>
    <dbReference type="NCBI Taxonomy" id="35763"/>
    <lineage>
        <taxon>Bacteria</taxon>
        <taxon>Bacillati</taxon>
        <taxon>Actinomycetota</taxon>
        <taxon>Actinomycetes</taxon>
        <taxon>Streptosporangiales</taxon>
        <taxon>Streptosporangiaceae</taxon>
        <taxon>Acrocarpospora</taxon>
    </lineage>
</organism>
<evidence type="ECO:0000256" key="1">
    <source>
        <dbReference type="SAM" id="MobiDB-lite"/>
    </source>
</evidence>
<keyword evidence="4" id="KW-1185">Reference proteome</keyword>
<comment type="caution">
    <text evidence="3">The sequence shown here is derived from an EMBL/GenBank/DDBJ whole genome shotgun (WGS) entry which is preliminary data.</text>
</comment>
<dbReference type="InterPro" id="IPR012551">
    <property type="entry name" value="DUF1707_SHOCT-like"/>
</dbReference>
<accession>A0A5M3W699</accession>
<evidence type="ECO:0000313" key="4">
    <source>
        <dbReference type="Proteomes" id="UP000334990"/>
    </source>
</evidence>
<feature type="domain" description="DUF1707" evidence="2">
    <location>
        <begin position="5"/>
        <end position="57"/>
    </location>
</feature>
<evidence type="ECO:0000313" key="3">
    <source>
        <dbReference type="EMBL" id="GES02701.1"/>
    </source>
</evidence>